<feature type="transmembrane region" description="Helical" evidence="1">
    <location>
        <begin position="83"/>
        <end position="100"/>
    </location>
</feature>
<keyword evidence="1" id="KW-1133">Transmembrane helix</keyword>
<organism evidence="2 3">
    <name type="scientific">Methanopyrus kandleri (strain AV19 / DSM 6324 / JCM 9639 / NBRC 100938)</name>
    <dbReference type="NCBI Taxonomy" id="190192"/>
    <lineage>
        <taxon>Archaea</taxon>
        <taxon>Methanobacteriati</taxon>
        <taxon>Methanobacteriota</taxon>
        <taxon>Methanomada group</taxon>
        <taxon>Methanopyri</taxon>
        <taxon>Methanopyrales</taxon>
        <taxon>Methanopyraceae</taxon>
        <taxon>Methanopyrus</taxon>
    </lineage>
</organism>
<dbReference type="EnsemblBacteria" id="AAM02565">
    <property type="protein sequence ID" value="AAM02565"/>
    <property type="gene ID" value="MK1352"/>
</dbReference>
<dbReference type="HOGENOM" id="CLU_1340741_0_0_2"/>
<name>Q8TVN6_METKA</name>
<evidence type="ECO:0000313" key="2">
    <source>
        <dbReference type="EMBL" id="AAM02565.1"/>
    </source>
</evidence>
<dbReference type="PaxDb" id="190192-MK1352"/>
<dbReference type="GeneID" id="1477947"/>
<dbReference type="EMBL" id="AE009439">
    <property type="protein sequence ID" value="AAM02565.1"/>
    <property type="molecule type" value="Genomic_DNA"/>
</dbReference>
<evidence type="ECO:0000256" key="1">
    <source>
        <dbReference type="SAM" id="Phobius"/>
    </source>
</evidence>
<reference evidence="2 3" key="1">
    <citation type="journal article" date="2002" name="Proc. Natl. Acad. Sci. U.S.A.">
        <title>The complete genome of hyperthermophile Methanopyrus kandleri AV19 and monophyly of archaeal methanogens.</title>
        <authorList>
            <person name="Slesarev A.I."/>
            <person name="Mezhevaya K.V."/>
            <person name="Makarova K.S."/>
            <person name="Polushin N.N."/>
            <person name="Shcherbinina O.V."/>
            <person name="Shakhova V.V."/>
            <person name="Belova G.I."/>
            <person name="Aravind L."/>
            <person name="Natale D.A."/>
            <person name="Rogozin I.B."/>
            <person name="Tatusov R.L."/>
            <person name="Wolf Y.I."/>
            <person name="Stetter K.O."/>
            <person name="Malykh A.G."/>
            <person name="Koonin E.V."/>
            <person name="Kozyavkin S.A."/>
        </authorList>
    </citation>
    <scope>NUCLEOTIDE SEQUENCE [LARGE SCALE GENOMIC DNA]</scope>
    <source>
        <strain evidence="3">AV19 / DSM 6324 / JCM 9639 / NBRC 100938</strain>
    </source>
</reference>
<dbReference type="STRING" id="190192.MK1352"/>
<feature type="transmembrane region" description="Helical" evidence="1">
    <location>
        <begin position="144"/>
        <end position="165"/>
    </location>
</feature>
<keyword evidence="3" id="KW-1185">Reference proteome</keyword>
<feature type="transmembrane region" description="Helical" evidence="1">
    <location>
        <begin position="112"/>
        <end position="132"/>
    </location>
</feature>
<sequence length="204" mass="21995">MTASTLITESTFDALSGLEPPPEVGILVITAVIATVPTVVAIRIGGILGRVVAYFLTVALTFSALPLILHIQRGLELGPRELLTLALMMSTCSLSILRLATEGLKLTLGSAVAVVNLAGGFALLVVAVTGGWESLELALSSHHWFRLMVVPAILTVLTYWVYVAVRDVLDWLRGRRADPRDLEAAEALLEGVRACERRLRRVSE</sequence>
<feature type="transmembrane region" description="Helical" evidence="1">
    <location>
        <begin position="51"/>
        <end position="71"/>
    </location>
</feature>
<feature type="transmembrane region" description="Helical" evidence="1">
    <location>
        <begin position="24"/>
        <end position="44"/>
    </location>
</feature>
<proteinExistence type="predicted"/>
<dbReference type="RefSeq" id="WP_011019720.1">
    <property type="nucleotide sequence ID" value="NC_003551.1"/>
</dbReference>
<dbReference type="InParanoid" id="Q8TVN6"/>
<protein>
    <submittedName>
        <fullName evidence="2">Uncharacterized protein specific for M.kandleri, MK-35 family</fullName>
    </submittedName>
</protein>
<keyword evidence="1" id="KW-0472">Membrane</keyword>
<dbReference type="AlphaFoldDB" id="Q8TVN6"/>
<dbReference type="KEGG" id="mka:MK1352"/>
<accession>Q8TVN6</accession>
<keyword evidence="1" id="KW-0812">Transmembrane</keyword>
<dbReference type="Proteomes" id="UP000001826">
    <property type="component" value="Chromosome"/>
</dbReference>
<gene>
    <name evidence="2" type="ordered locus">MK1352</name>
</gene>
<evidence type="ECO:0000313" key="3">
    <source>
        <dbReference type="Proteomes" id="UP000001826"/>
    </source>
</evidence>
<dbReference type="OrthoDB" id="383307at2157"/>